<feature type="domain" description="GAF" evidence="2">
    <location>
        <begin position="137"/>
        <end position="308"/>
    </location>
</feature>
<feature type="compositionally biased region" description="Acidic residues" evidence="1">
    <location>
        <begin position="497"/>
        <end position="507"/>
    </location>
</feature>
<dbReference type="InterPro" id="IPR049760">
    <property type="entry name" value="DD_EFCAB10"/>
</dbReference>
<dbReference type="InParanoid" id="A0A2R5GEK1"/>
<sequence>MATATEETPAQGGVSKANELEASSAYLGRHNFKVLVEYLTAEVILNRPKDPVAFLRDVLDEKVQAREGKPYSPADCVQYAKDCYKEASASADEDGEIHPRKAPRRPGTLSDTIAIKKRLEILEQAIASSRAIAGQLDPYDATEVIIKETCELLHCDRASLFTLDEGSRELQLMVAKGAKSIRLPIGQGVAGSVAATGVRCNIADAYDDSRFNSEHDANTGYRTKSILAVPVQDADSKVIGVLQAINRFPESTKQYQAGLENYEDEAKDGTGKDEKYVPFSDVDEEMVGILAAQAGIALNNASLYQNMASSQRKVQSLLDIIQAMHSNLGVNSLLFTITQRAHELVEADRCTMFLLDKTAKELMSLQGEVNLRMPMDKGIAGECCINNEIINIPDAYEDPRFNQEVDKKSGFKTKTILCMPCQDNDGTVVGVIQLINKLYGDFNEDDVSVMRSFLMIAGPVLAQSQLYQAHAQDASTEFAGKTIARGPSSKIQHQELIEEGEEGEGDE</sequence>
<dbReference type="CDD" id="cd22976">
    <property type="entry name" value="DD_EFCAB10"/>
    <property type="match status" value="1"/>
</dbReference>
<dbReference type="SMART" id="SM00065">
    <property type="entry name" value="GAF"/>
    <property type="match status" value="2"/>
</dbReference>
<gene>
    <name evidence="3" type="ORF">FCC1311_044012</name>
</gene>
<dbReference type="SUPFAM" id="SSF55781">
    <property type="entry name" value="GAF domain-like"/>
    <property type="match status" value="2"/>
</dbReference>
<dbReference type="PANTHER" id="PTHR43155">
    <property type="entry name" value="CYCLIC DI-GMP PHOSPHODIESTERASE PA4108-RELATED"/>
    <property type="match status" value="1"/>
</dbReference>
<dbReference type="OrthoDB" id="74705at2759"/>
<evidence type="ECO:0000256" key="1">
    <source>
        <dbReference type="SAM" id="MobiDB-lite"/>
    </source>
</evidence>
<dbReference type="EMBL" id="BEYU01000040">
    <property type="protein sequence ID" value="GBG28178.1"/>
    <property type="molecule type" value="Genomic_DNA"/>
</dbReference>
<proteinExistence type="predicted"/>
<dbReference type="AlphaFoldDB" id="A0A2R5GEK1"/>
<dbReference type="InterPro" id="IPR003018">
    <property type="entry name" value="GAF"/>
</dbReference>
<accession>A0A2R5GEK1</accession>
<dbReference type="SUPFAM" id="SSF47391">
    <property type="entry name" value="Dimerization-anchoring domain of cAMP-dependent PK regulatory subunit"/>
    <property type="match status" value="1"/>
</dbReference>
<comment type="caution">
    <text evidence="3">The sequence shown here is derived from an EMBL/GenBank/DDBJ whole genome shotgun (WGS) entry which is preliminary data.</text>
</comment>
<keyword evidence="4" id="KW-1185">Reference proteome</keyword>
<dbReference type="Gene3D" id="3.30.450.40">
    <property type="match status" value="2"/>
</dbReference>
<evidence type="ECO:0000313" key="4">
    <source>
        <dbReference type="Proteomes" id="UP000241890"/>
    </source>
</evidence>
<organism evidence="3 4">
    <name type="scientific">Hondaea fermentalgiana</name>
    <dbReference type="NCBI Taxonomy" id="2315210"/>
    <lineage>
        <taxon>Eukaryota</taxon>
        <taxon>Sar</taxon>
        <taxon>Stramenopiles</taxon>
        <taxon>Bigyra</taxon>
        <taxon>Labyrinthulomycetes</taxon>
        <taxon>Thraustochytrida</taxon>
        <taxon>Thraustochytriidae</taxon>
        <taxon>Hondaea</taxon>
    </lineage>
</organism>
<dbReference type="PANTHER" id="PTHR43155:SF2">
    <property type="entry name" value="CYCLIC DI-GMP PHOSPHODIESTERASE PA4108"/>
    <property type="match status" value="1"/>
</dbReference>
<feature type="domain" description="GAF" evidence="2">
    <location>
        <begin position="329"/>
        <end position="471"/>
    </location>
</feature>
<name>A0A2R5GEK1_9STRA</name>
<protein>
    <submittedName>
        <fullName evidence="3">cGMP-specific 3',5'-cyclic phosphodiesterase</fullName>
    </submittedName>
</protein>
<dbReference type="Pfam" id="PF01590">
    <property type="entry name" value="GAF"/>
    <property type="match status" value="2"/>
</dbReference>
<dbReference type="InterPro" id="IPR029016">
    <property type="entry name" value="GAF-like_dom_sf"/>
</dbReference>
<reference evidence="3 4" key="1">
    <citation type="submission" date="2017-12" db="EMBL/GenBank/DDBJ databases">
        <title>Sequencing, de novo assembly and annotation of complete genome of a new Thraustochytrid species, strain FCC1311.</title>
        <authorList>
            <person name="Sedici K."/>
            <person name="Godart F."/>
            <person name="Aiese Cigliano R."/>
            <person name="Sanseverino W."/>
            <person name="Barakat M."/>
            <person name="Ortet P."/>
            <person name="Marechal E."/>
            <person name="Cagnac O."/>
            <person name="Amato A."/>
        </authorList>
    </citation>
    <scope>NUCLEOTIDE SEQUENCE [LARGE SCALE GENOMIC DNA]</scope>
</reference>
<dbReference type="Proteomes" id="UP000241890">
    <property type="component" value="Unassembled WGS sequence"/>
</dbReference>
<evidence type="ECO:0000259" key="2">
    <source>
        <dbReference type="SMART" id="SM00065"/>
    </source>
</evidence>
<evidence type="ECO:0000313" key="3">
    <source>
        <dbReference type="EMBL" id="GBG28178.1"/>
    </source>
</evidence>
<feature type="region of interest" description="Disordered" evidence="1">
    <location>
        <begin position="486"/>
        <end position="507"/>
    </location>
</feature>